<name>A0A165KKM8_EXIGL</name>
<dbReference type="PANTHER" id="PTHR37049:SF4">
    <property type="entry name" value="RHODANESE DOMAIN-CONTAINING PROTEIN"/>
    <property type="match status" value="1"/>
</dbReference>
<organism evidence="2 3">
    <name type="scientific">Exidia glandulosa HHB12029</name>
    <dbReference type="NCBI Taxonomy" id="1314781"/>
    <lineage>
        <taxon>Eukaryota</taxon>
        <taxon>Fungi</taxon>
        <taxon>Dikarya</taxon>
        <taxon>Basidiomycota</taxon>
        <taxon>Agaricomycotina</taxon>
        <taxon>Agaricomycetes</taxon>
        <taxon>Auriculariales</taxon>
        <taxon>Exidiaceae</taxon>
        <taxon>Exidia</taxon>
    </lineage>
</organism>
<dbReference type="AlphaFoldDB" id="A0A165KKM8"/>
<dbReference type="Proteomes" id="UP000077266">
    <property type="component" value="Unassembled WGS sequence"/>
</dbReference>
<accession>A0A165KKM8</accession>
<dbReference type="EMBL" id="KV425942">
    <property type="protein sequence ID" value="KZV96492.1"/>
    <property type="molecule type" value="Genomic_DNA"/>
</dbReference>
<protein>
    <recommendedName>
        <fullName evidence="4">Tail specific protease domain-containing protein</fullName>
    </recommendedName>
</protein>
<dbReference type="InterPro" id="IPR052766">
    <property type="entry name" value="S41A_metabolite_peptidase"/>
</dbReference>
<keyword evidence="3" id="KW-1185">Reference proteome</keyword>
<dbReference type="PANTHER" id="PTHR37049">
    <property type="entry name" value="PEPTIDASE S41 FAMILY PROTEIN"/>
    <property type="match status" value="1"/>
</dbReference>
<dbReference type="Gene3D" id="3.90.226.10">
    <property type="entry name" value="2-enoyl-CoA Hydratase, Chain A, domain 1"/>
    <property type="match status" value="1"/>
</dbReference>
<evidence type="ECO:0008006" key="4">
    <source>
        <dbReference type="Google" id="ProtNLM"/>
    </source>
</evidence>
<reference evidence="2 3" key="1">
    <citation type="journal article" date="2016" name="Mol. Biol. Evol.">
        <title>Comparative Genomics of Early-Diverging Mushroom-Forming Fungi Provides Insights into the Origins of Lignocellulose Decay Capabilities.</title>
        <authorList>
            <person name="Nagy L.G."/>
            <person name="Riley R."/>
            <person name="Tritt A."/>
            <person name="Adam C."/>
            <person name="Daum C."/>
            <person name="Floudas D."/>
            <person name="Sun H."/>
            <person name="Yadav J.S."/>
            <person name="Pangilinan J."/>
            <person name="Larsson K.H."/>
            <person name="Matsuura K."/>
            <person name="Barry K."/>
            <person name="Labutti K."/>
            <person name="Kuo R."/>
            <person name="Ohm R.A."/>
            <person name="Bhattacharya S.S."/>
            <person name="Shirouzu T."/>
            <person name="Yoshinaga Y."/>
            <person name="Martin F.M."/>
            <person name="Grigoriev I.V."/>
            <person name="Hibbett D.S."/>
        </authorList>
    </citation>
    <scope>NUCLEOTIDE SEQUENCE [LARGE SCALE GENOMIC DNA]</scope>
    <source>
        <strain evidence="2 3">HHB12029</strain>
    </source>
</reference>
<evidence type="ECO:0000313" key="3">
    <source>
        <dbReference type="Proteomes" id="UP000077266"/>
    </source>
</evidence>
<dbReference type="InParanoid" id="A0A165KKM8"/>
<gene>
    <name evidence="2" type="ORF">EXIGLDRAFT_424620</name>
</gene>
<dbReference type="OrthoDB" id="27214at2759"/>
<evidence type="ECO:0000313" key="2">
    <source>
        <dbReference type="EMBL" id="KZV96492.1"/>
    </source>
</evidence>
<dbReference type="STRING" id="1314781.A0A165KKM8"/>
<proteinExistence type="predicted"/>
<feature type="chain" id="PRO_5007860900" description="Tail specific protease domain-containing protein" evidence="1">
    <location>
        <begin position="17"/>
        <end position="650"/>
    </location>
</feature>
<evidence type="ECO:0000256" key="1">
    <source>
        <dbReference type="SAM" id="SignalP"/>
    </source>
</evidence>
<dbReference type="InterPro" id="IPR029045">
    <property type="entry name" value="ClpP/crotonase-like_dom_sf"/>
</dbReference>
<dbReference type="SUPFAM" id="SSF52096">
    <property type="entry name" value="ClpP/crotonase"/>
    <property type="match status" value="1"/>
</dbReference>
<keyword evidence="1" id="KW-0732">Signal</keyword>
<sequence length="650" mass="71152">MRVGVRSLVFSSVAAAATVPSPVQPDACKVIAAKVPFVPPEEALACLRSFPFNETIRKNVLANANGVLDFYTFEPYYLNSPPPFQESTVQIRADLKAMATKHYATDYDFSVDLYNITGRLNDGHTRWFPSCYTTFQNLLPAPITSLLKDGKEDVYIVPDLTDFIPLLGTAYTDFLANIGFNWQRLAGAKVLEIQGIPARDYVDKVAKEVSSNYLDHGVRVNSVYSTYRIVSNAFSQRFGDLAGPSLPTLRGLTFNLIVANGTKPEKVFVPYVSSYIGASFTDQASYWANNCAANEDTNGVDLTASATSRTAPRARPQPMGNIVDPTKKKAVGLPGPFIPTAPPVSAGSSLMFFVLPNTTTGVIFVGDFSPASFEGFQTQAVDGVNKLLAAGVTSLVVDVHNNGGGFICLGAFLYTLLAGTRSGYPGYQTTMRANPLAQKIVARVIEEDIEFLNYTPDGWAFFNDTIFPNNHNFITPPETIVVNGVKDDNSQRFHDTCVQFTYPPDLALPVDPPFPLKDVVVVGNGNCASTCALFTTLLHEKQNVRMAVFGSKPGGQVEYKGMAGNQVLEWADLDTEIKSVQLGNDTLAPPDLIVDGNFRVNWRTAWSFFDEKKPIAYVSEPAIRFAYTHETYNNPQNLWTFAAKEILKAI</sequence>
<feature type="signal peptide" evidence="1">
    <location>
        <begin position="1"/>
        <end position="16"/>
    </location>
</feature>